<organism evidence="1 2">
    <name type="scientific">Rhizopus microsporus</name>
    <dbReference type="NCBI Taxonomy" id="58291"/>
    <lineage>
        <taxon>Eukaryota</taxon>
        <taxon>Fungi</taxon>
        <taxon>Fungi incertae sedis</taxon>
        <taxon>Mucoromycota</taxon>
        <taxon>Mucoromycotina</taxon>
        <taxon>Mucoromycetes</taxon>
        <taxon>Mucorales</taxon>
        <taxon>Mucorineae</taxon>
        <taxon>Rhizopodaceae</taxon>
        <taxon>Rhizopus</taxon>
    </lineage>
</organism>
<sequence>MLRISFLVVAPVVNYQKFEFESFSKRCLTSRSYLMPRSQIRLILSMSIPEDILLSIILLSSCLSVSQIVSNDEKKKNQSTLHAPEVRLNLRTLPLPITYDIAPQIFSIYDAALSMVL</sequence>
<gene>
    <name evidence="1" type="ORF">BCV71DRAFT_71625</name>
</gene>
<evidence type="ECO:0000313" key="1">
    <source>
        <dbReference type="EMBL" id="ORE23157.1"/>
    </source>
</evidence>
<reference evidence="1 2" key="1">
    <citation type="journal article" date="2016" name="Proc. Natl. Acad. Sci. U.S.A.">
        <title>Lipid metabolic changes in an early divergent fungus govern the establishment of a mutualistic symbiosis with endobacteria.</title>
        <authorList>
            <person name="Lastovetsky O.A."/>
            <person name="Gaspar M.L."/>
            <person name="Mondo S.J."/>
            <person name="LaButti K.M."/>
            <person name="Sandor L."/>
            <person name="Grigoriev I.V."/>
            <person name="Henry S.A."/>
            <person name="Pawlowska T.E."/>
        </authorList>
    </citation>
    <scope>NUCLEOTIDE SEQUENCE [LARGE SCALE GENOMIC DNA]</scope>
    <source>
        <strain evidence="1 2">ATCC 11559</strain>
    </source>
</reference>
<name>A0A1X0SG73_RHIZD</name>
<accession>A0A1X0SG73</accession>
<dbReference type="AlphaFoldDB" id="A0A1X0SG73"/>
<dbReference type="EMBL" id="KV921260">
    <property type="protein sequence ID" value="ORE23157.1"/>
    <property type="molecule type" value="Genomic_DNA"/>
</dbReference>
<protein>
    <submittedName>
        <fullName evidence="1">Uncharacterized protein</fullName>
    </submittedName>
</protein>
<proteinExistence type="predicted"/>
<evidence type="ECO:0000313" key="2">
    <source>
        <dbReference type="Proteomes" id="UP000242381"/>
    </source>
</evidence>
<dbReference type="Proteomes" id="UP000242381">
    <property type="component" value="Unassembled WGS sequence"/>
</dbReference>